<gene>
    <name evidence="2" type="ORF">OB2597_00915</name>
</gene>
<accession>A3U200</accession>
<evidence type="ECO:0000313" key="2">
    <source>
        <dbReference type="EMBL" id="EAQ01934.1"/>
    </source>
</evidence>
<sequence length="83" mass="9279">MARRRFYLAKYAASRIGDTHQLGPKNIKLRKGRPYNGWQPAKKGAKPVEVPVRVKLVEELDAGGMLTPSCSARKGHPSRPRRA</sequence>
<dbReference type="AlphaFoldDB" id="A3U200"/>
<dbReference type="STRING" id="252305.OB2597_00915"/>
<dbReference type="Proteomes" id="UP000004318">
    <property type="component" value="Unassembled WGS sequence"/>
</dbReference>
<organism evidence="2 3">
    <name type="scientific">Pseudooceanicola batsensis (strain ATCC BAA-863 / DSM 15984 / KCTC 12145 / HTCC2597)</name>
    <name type="common">Oceanicola batsensis</name>
    <dbReference type="NCBI Taxonomy" id="252305"/>
    <lineage>
        <taxon>Bacteria</taxon>
        <taxon>Pseudomonadati</taxon>
        <taxon>Pseudomonadota</taxon>
        <taxon>Alphaproteobacteria</taxon>
        <taxon>Rhodobacterales</taxon>
        <taxon>Paracoccaceae</taxon>
        <taxon>Pseudooceanicola</taxon>
    </lineage>
</organism>
<keyword evidence="3" id="KW-1185">Reference proteome</keyword>
<dbReference type="HOGENOM" id="CLU_2539232_0_0_5"/>
<protein>
    <submittedName>
        <fullName evidence="2">Uncharacterized protein</fullName>
    </submittedName>
</protein>
<dbReference type="EMBL" id="AAMO01000010">
    <property type="protein sequence ID" value="EAQ01934.1"/>
    <property type="molecule type" value="Genomic_DNA"/>
</dbReference>
<feature type="region of interest" description="Disordered" evidence="1">
    <location>
        <begin position="23"/>
        <end position="44"/>
    </location>
</feature>
<evidence type="ECO:0000256" key="1">
    <source>
        <dbReference type="SAM" id="MobiDB-lite"/>
    </source>
</evidence>
<proteinExistence type="predicted"/>
<name>A3U200_PSEBH</name>
<reference evidence="2 3" key="1">
    <citation type="journal article" date="2010" name="J. Bacteriol.">
        <title>Genome sequences of Oceanicola granulosus HTCC2516(T) and Oceanicola batsensis HTCC2597(TDelta).</title>
        <authorList>
            <person name="Thrash J.C."/>
            <person name="Cho J.C."/>
            <person name="Vergin K.L."/>
            <person name="Giovannoni S.J."/>
        </authorList>
    </citation>
    <scope>NUCLEOTIDE SEQUENCE [LARGE SCALE GENOMIC DNA]</scope>
    <source>
        <strain evidence="3">ATCC BAA-863 / DSM 15984 / KCTC 12145 / HTCC2597</strain>
    </source>
</reference>
<evidence type="ECO:0000313" key="3">
    <source>
        <dbReference type="Proteomes" id="UP000004318"/>
    </source>
</evidence>
<comment type="caution">
    <text evidence="2">The sequence shown here is derived from an EMBL/GenBank/DDBJ whole genome shotgun (WGS) entry which is preliminary data.</text>
</comment>